<proteinExistence type="predicted"/>
<evidence type="ECO:0000313" key="3">
    <source>
        <dbReference type="EMBL" id="RAL64031.1"/>
    </source>
</evidence>
<accession>A0A395IV54</accession>
<organism evidence="3 4">
    <name type="scientific">Monilinia fructigena</name>
    <dbReference type="NCBI Taxonomy" id="38457"/>
    <lineage>
        <taxon>Eukaryota</taxon>
        <taxon>Fungi</taxon>
        <taxon>Dikarya</taxon>
        <taxon>Ascomycota</taxon>
        <taxon>Pezizomycotina</taxon>
        <taxon>Leotiomycetes</taxon>
        <taxon>Helotiales</taxon>
        <taxon>Sclerotiniaceae</taxon>
        <taxon>Monilinia</taxon>
    </lineage>
</organism>
<feature type="region of interest" description="Disordered" evidence="1">
    <location>
        <begin position="574"/>
        <end position="634"/>
    </location>
</feature>
<feature type="region of interest" description="Disordered" evidence="1">
    <location>
        <begin position="672"/>
        <end position="700"/>
    </location>
</feature>
<dbReference type="EMBL" id="QKRW01000016">
    <property type="protein sequence ID" value="RAL64031.1"/>
    <property type="molecule type" value="Genomic_DNA"/>
</dbReference>
<comment type="caution">
    <text evidence="3">The sequence shown here is derived from an EMBL/GenBank/DDBJ whole genome shotgun (WGS) entry which is preliminary data.</text>
</comment>
<feature type="region of interest" description="Disordered" evidence="1">
    <location>
        <begin position="113"/>
        <end position="150"/>
    </location>
</feature>
<reference evidence="3 4" key="1">
    <citation type="submission" date="2018-06" db="EMBL/GenBank/DDBJ databases">
        <title>Genome Sequence of the Brown Rot Fungal Pathogen Monilinia fructigena.</title>
        <authorList>
            <person name="Landi L."/>
            <person name="De Miccolis Angelini R.M."/>
            <person name="Pollastro S."/>
            <person name="Abate D."/>
            <person name="Faretra F."/>
            <person name="Romanazzi G."/>
        </authorList>
    </citation>
    <scope>NUCLEOTIDE SEQUENCE [LARGE SCALE GENOMIC DNA]</scope>
    <source>
        <strain evidence="3 4">Mfrg269</strain>
    </source>
</reference>
<feature type="compositionally biased region" description="Pro residues" evidence="1">
    <location>
        <begin position="583"/>
        <end position="595"/>
    </location>
</feature>
<feature type="compositionally biased region" description="Low complexity" evidence="1">
    <location>
        <begin position="113"/>
        <end position="146"/>
    </location>
</feature>
<feature type="compositionally biased region" description="Polar residues" evidence="1">
    <location>
        <begin position="686"/>
        <end position="695"/>
    </location>
</feature>
<feature type="region of interest" description="Disordered" evidence="1">
    <location>
        <begin position="393"/>
        <end position="528"/>
    </location>
</feature>
<dbReference type="AlphaFoldDB" id="A0A395IV54"/>
<evidence type="ECO:0000256" key="2">
    <source>
        <dbReference type="SAM" id="Phobius"/>
    </source>
</evidence>
<evidence type="ECO:0000256" key="1">
    <source>
        <dbReference type="SAM" id="MobiDB-lite"/>
    </source>
</evidence>
<dbReference type="Proteomes" id="UP000249056">
    <property type="component" value="Unassembled WGS sequence"/>
</dbReference>
<name>A0A395IV54_9HELO</name>
<feature type="transmembrane region" description="Helical" evidence="2">
    <location>
        <begin position="159"/>
        <end position="182"/>
    </location>
</feature>
<evidence type="ECO:0000313" key="4">
    <source>
        <dbReference type="Proteomes" id="UP000249056"/>
    </source>
</evidence>
<feature type="compositionally biased region" description="Basic and acidic residues" evidence="1">
    <location>
        <begin position="744"/>
        <end position="753"/>
    </location>
</feature>
<dbReference type="OrthoDB" id="3946741at2759"/>
<keyword evidence="2" id="KW-1133">Transmembrane helix</keyword>
<keyword evidence="2" id="KW-0812">Transmembrane</keyword>
<keyword evidence="4" id="KW-1185">Reference proteome</keyword>
<feature type="region of interest" description="Disordered" evidence="1">
    <location>
        <begin position="713"/>
        <end position="753"/>
    </location>
</feature>
<keyword evidence="2" id="KW-0472">Membrane</keyword>
<gene>
    <name evidence="3" type="ORF">DID88_003219</name>
</gene>
<feature type="compositionally biased region" description="Low complexity" evidence="1">
    <location>
        <begin position="719"/>
        <end position="732"/>
    </location>
</feature>
<sequence length="753" mass="81692">MMYETLDDSKSALFPSLSVSKNGNVIIEPPPTHIRIFNFVGFCNGDDSSNDTALKAYNICNSDKSALPNTHSTLTATLVLQSGSSIVQIAPVATTSASGSVATTLRTTASASASAATATATPSSTTDSKSSTGVSQPASATSASSSPDKGNSVLSTAQIAGIVVAGVGGIILVVVIILLFAFTLRYSEPNGSITSFHFNPRTNTNRVIFGGSNASQGTADKERPTESRSFLSKECHPRRHWPRNDLPKPRNNLLSPMGYTEEVFQRGPSPLLPERPTLTLQVPLQQNSRNIHTATYQQPSNLAGNNRQSMDTQFEDEDTCNTVVASEAPWNAAPYGFMSNEKVPQQPGPAYYQKPRIRGELSPNVTETIINSYKDPSPESEFYVRPLNIQRNFSQPHRPENAMKPPVSLNNSLKDPLTASSSVSSAKSRTRRPPSVEVDRLNSLVQSNPSLRRVLRKSANNPAGPPVVESPSDSQHGIGKSPVKYPKIKGNNNSSHRHSRNRTRTSIITNFPAPPHISIESPTHPPAAHIRKPWQEAEIAAQKKRMSSLGLSSGNYLSPGSQDSAVTIRKSSDFFSPNTLAPRSPPPPIPLPLPPNNRQRDISPGGMSSRVGKRNAPPPPLSLSSSLKTQPSQNKWRVIPSTTTQNEQTISLASPHYRPQVLNGILKKDSAHSLKPTINPEPEISSLYSQQTRNPTFDPRLTQMTTMSDIRAQGQAPLSNTDSNSTSNADMNHNPTISAKKRRIEPNHQHRYQ</sequence>
<protein>
    <submittedName>
        <fullName evidence="3">Uncharacterized protein</fullName>
    </submittedName>
</protein>